<dbReference type="Gene3D" id="2.60.40.1090">
    <property type="entry name" value="Fimbrial-type adhesion domain"/>
    <property type="match status" value="1"/>
</dbReference>
<organism evidence="3 4">
    <name type="scientific">Variovorax robiniae</name>
    <dbReference type="NCBI Taxonomy" id="1836199"/>
    <lineage>
        <taxon>Bacteria</taxon>
        <taxon>Pseudomonadati</taxon>
        <taxon>Pseudomonadota</taxon>
        <taxon>Betaproteobacteria</taxon>
        <taxon>Burkholderiales</taxon>
        <taxon>Comamonadaceae</taxon>
        <taxon>Variovorax</taxon>
    </lineage>
</organism>
<keyword evidence="4" id="KW-1185">Reference proteome</keyword>
<dbReference type="PANTHER" id="PTHR33420">
    <property type="entry name" value="FIMBRIAL SUBUNIT ELFA-RELATED"/>
    <property type="match status" value="1"/>
</dbReference>
<proteinExistence type="predicted"/>
<dbReference type="InterPro" id="IPR000259">
    <property type="entry name" value="Adhesion_dom_fimbrial"/>
</dbReference>
<reference evidence="3 4" key="1">
    <citation type="submission" date="2024-03" db="EMBL/GenBank/DDBJ databases">
        <title>Novel species of the genus Variovorax.</title>
        <authorList>
            <person name="Liu Q."/>
            <person name="Xin Y.-H."/>
        </authorList>
    </citation>
    <scope>NUCLEOTIDE SEQUENCE [LARGE SCALE GENOMIC DNA]</scope>
    <source>
        <strain evidence="3 4">KACC 18901</strain>
    </source>
</reference>
<dbReference type="PANTHER" id="PTHR33420:SF26">
    <property type="entry name" value="FIMBRIAL SUBUNIT"/>
    <property type="match status" value="1"/>
</dbReference>
<evidence type="ECO:0000259" key="2">
    <source>
        <dbReference type="Pfam" id="PF00419"/>
    </source>
</evidence>
<dbReference type="Proteomes" id="UP001367030">
    <property type="component" value="Unassembled WGS sequence"/>
</dbReference>
<dbReference type="SUPFAM" id="SSF49401">
    <property type="entry name" value="Bacterial adhesins"/>
    <property type="match status" value="1"/>
</dbReference>
<keyword evidence="1" id="KW-0732">Signal</keyword>
<dbReference type="InterPro" id="IPR036937">
    <property type="entry name" value="Adhesion_dom_fimbrial_sf"/>
</dbReference>
<dbReference type="EMBL" id="JBBKZS010000006">
    <property type="protein sequence ID" value="MEJ8856037.1"/>
    <property type="molecule type" value="Genomic_DNA"/>
</dbReference>
<evidence type="ECO:0000256" key="1">
    <source>
        <dbReference type="SAM" id="SignalP"/>
    </source>
</evidence>
<comment type="caution">
    <text evidence="3">The sequence shown here is derived from an EMBL/GenBank/DDBJ whole genome shotgun (WGS) entry which is preliminary data.</text>
</comment>
<sequence length="433" mass="45257">MTDLRLRSPGRMSGLPRRWLAAVALCLMALGAASSAHAGCSKYSPFNDFPLLFDFGSQIVIDQNTPVGSPIAQVTISGDVLRAQNGGYFGYCDNASNRISYWWLEQHWSRSANNGPVAGVTSPTPGGGMYVMQDSGSGNPYGDGTGSGTVGYTTELISAGAPDQSFTWTTSGTRKNIPPMPTPIVGIPCADAKASTGAAAGYPAYTSCSNGQYLFNWRQLPQFSIRATLYKLAGNPPAAGVQLQNNGGNGFSLFSVMNNESTPPANNTQLFNLVRLQLTQNTRITMTPCGSFGQVDVNMGKVPAGSFPTVGQPAKGDSTRPVQITAQCAKNTAVNWAVVGQADGYDSTGAQGVLKLDSTANPAKGIAVQLLQSNDAPLPLTQPGAVQYKWVGSGSTADASGNLQLNFKARYLRTGTVTPGVANSHATLVIAPK</sequence>
<feature type="chain" id="PRO_5047024639" evidence="1">
    <location>
        <begin position="39"/>
        <end position="433"/>
    </location>
</feature>
<name>A0ABU8X865_9BURK</name>
<evidence type="ECO:0000313" key="4">
    <source>
        <dbReference type="Proteomes" id="UP001367030"/>
    </source>
</evidence>
<dbReference type="Pfam" id="PF00419">
    <property type="entry name" value="Fimbrial"/>
    <property type="match status" value="1"/>
</dbReference>
<evidence type="ECO:0000313" key="3">
    <source>
        <dbReference type="EMBL" id="MEJ8856037.1"/>
    </source>
</evidence>
<dbReference type="InterPro" id="IPR008966">
    <property type="entry name" value="Adhesion_dom_sf"/>
</dbReference>
<protein>
    <submittedName>
        <fullName evidence="3">Fimbrial protein</fullName>
    </submittedName>
</protein>
<accession>A0ABU8X865</accession>
<gene>
    <name evidence="3" type="ORF">WKW79_15765</name>
</gene>
<feature type="signal peptide" evidence="1">
    <location>
        <begin position="1"/>
        <end position="38"/>
    </location>
</feature>
<feature type="domain" description="Fimbrial-type adhesion" evidence="2">
    <location>
        <begin position="296"/>
        <end position="430"/>
    </location>
</feature>
<dbReference type="InterPro" id="IPR050263">
    <property type="entry name" value="Bact_Fimbrial_Adh_Pro"/>
</dbReference>
<dbReference type="RefSeq" id="WP_340336117.1">
    <property type="nucleotide sequence ID" value="NZ_JBBKZS010000006.1"/>
</dbReference>